<dbReference type="SUPFAM" id="SSF64593">
    <property type="entry name" value="Intermediate filament protein, coiled coil region"/>
    <property type="match status" value="1"/>
</dbReference>
<dbReference type="GO" id="GO:0031424">
    <property type="term" value="P:keratinization"/>
    <property type="evidence" value="ECO:0007669"/>
    <property type="project" value="TreeGrafter"/>
</dbReference>
<keyword evidence="3" id="KW-0175">Coiled coil</keyword>
<evidence type="ECO:0000313" key="7">
    <source>
        <dbReference type="Proteomes" id="UP000308365"/>
    </source>
</evidence>
<gene>
    <name evidence="6" type="ORF">EI555_004528</name>
</gene>
<evidence type="ECO:0000256" key="2">
    <source>
        <dbReference type="ARBA" id="ARBA00022754"/>
    </source>
</evidence>
<evidence type="ECO:0000259" key="5">
    <source>
        <dbReference type="PROSITE" id="PS51842"/>
    </source>
</evidence>
<keyword evidence="1" id="KW-0416">Keratin</keyword>
<comment type="caution">
    <text evidence="6">The sequence shown here is derived from an EMBL/GenBank/DDBJ whole genome shotgun (WGS) entry which is preliminary data.</text>
</comment>
<accession>A0A4U1FQX0</accession>
<feature type="region of interest" description="Disordered" evidence="4">
    <location>
        <begin position="207"/>
        <end position="230"/>
    </location>
</feature>
<dbReference type="EMBL" id="RWIC01000023">
    <property type="protein sequence ID" value="TKC52669.1"/>
    <property type="molecule type" value="Genomic_DNA"/>
</dbReference>
<organism evidence="6 7">
    <name type="scientific">Monodon monoceros</name>
    <name type="common">Narwhal</name>
    <name type="synonym">Ceratodon monodon</name>
    <dbReference type="NCBI Taxonomy" id="40151"/>
    <lineage>
        <taxon>Eukaryota</taxon>
        <taxon>Metazoa</taxon>
        <taxon>Chordata</taxon>
        <taxon>Craniata</taxon>
        <taxon>Vertebrata</taxon>
        <taxon>Euteleostomi</taxon>
        <taxon>Mammalia</taxon>
        <taxon>Eutheria</taxon>
        <taxon>Laurasiatheria</taxon>
        <taxon>Artiodactyla</taxon>
        <taxon>Whippomorpha</taxon>
        <taxon>Cetacea</taxon>
        <taxon>Odontoceti</taxon>
        <taxon>Monodontidae</taxon>
        <taxon>Monodon</taxon>
    </lineage>
</organism>
<reference evidence="7" key="1">
    <citation type="journal article" date="2019" name="IScience">
        <title>Narwhal Genome Reveals Long-Term Low Genetic Diversity despite Current Large Abundance Size.</title>
        <authorList>
            <person name="Westbury M.V."/>
            <person name="Petersen B."/>
            <person name="Garde E."/>
            <person name="Heide-Jorgensen M.P."/>
            <person name="Lorenzen E.D."/>
        </authorList>
    </citation>
    <scope>NUCLEOTIDE SEQUENCE [LARGE SCALE GENOMIC DNA]</scope>
</reference>
<keyword evidence="2" id="KW-0403">Intermediate filament</keyword>
<dbReference type="GO" id="GO:0030280">
    <property type="term" value="F:structural constituent of skin epidermis"/>
    <property type="evidence" value="ECO:0007669"/>
    <property type="project" value="TreeGrafter"/>
</dbReference>
<dbReference type="SMART" id="SM01391">
    <property type="entry name" value="Filament"/>
    <property type="match status" value="1"/>
</dbReference>
<dbReference type="PANTHER" id="PTHR45616:SF1">
    <property type="entry name" value="KERATIN, TYPE II CYTOSKELETAL 80"/>
    <property type="match status" value="1"/>
</dbReference>
<proteinExistence type="predicted"/>
<evidence type="ECO:0000256" key="1">
    <source>
        <dbReference type="ARBA" id="ARBA00022744"/>
    </source>
</evidence>
<dbReference type="Pfam" id="PF16208">
    <property type="entry name" value="Keratin_2_head"/>
    <property type="match status" value="1"/>
</dbReference>
<dbReference type="AlphaFoldDB" id="A0A4U1FQX0"/>
<dbReference type="GO" id="GO:0045109">
    <property type="term" value="P:intermediate filament organization"/>
    <property type="evidence" value="ECO:0007669"/>
    <property type="project" value="TreeGrafter"/>
</dbReference>
<dbReference type="Proteomes" id="UP000308365">
    <property type="component" value="Unassembled WGS sequence"/>
</dbReference>
<dbReference type="PANTHER" id="PTHR45616">
    <property type="entry name" value="GATA-TYPE DOMAIN-CONTAINING PROTEIN"/>
    <property type="match status" value="1"/>
</dbReference>
<evidence type="ECO:0000256" key="3">
    <source>
        <dbReference type="ARBA" id="ARBA00023054"/>
    </source>
</evidence>
<dbReference type="GO" id="GO:0045095">
    <property type="term" value="C:keratin filament"/>
    <property type="evidence" value="ECO:0007669"/>
    <property type="project" value="InterPro"/>
</dbReference>
<dbReference type="Gene3D" id="1.20.5.1160">
    <property type="entry name" value="Vasodilator-stimulated phosphoprotein"/>
    <property type="match status" value="1"/>
</dbReference>
<protein>
    <recommendedName>
        <fullName evidence="5">IF rod domain-containing protein</fullName>
    </recommendedName>
</protein>
<dbReference type="InterPro" id="IPR039008">
    <property type="entry name" value="IF_rod_dom"/>
</dbReference>
<dbReference type="PROSITE" id="PS51842">
    <property type="entry name" value="IF_ROD_2"/>
    <property type="match status" value="1"/>
</dbReference>
<name>A0A4U1FQX0_MONMO</name>
<feature type="domain" description="IF rod" evidence="5">
    <location>
        <begin position="83"/>
        <end position="292"/>
    </location>
</feature>
<evidence type="ECO:0000256" key="4">
    <source>
        <dbReference type="SAM" id="MobiDB-lite"/>
    </source>
</evidence>
<dbReference type="InterPro" id="IPR032444">
    <property type="entry name" value="Keratin_2_head"/>
</dbReference>
<dbReference type="GO" id="GO:0005615">
    <property type="term" value="C:extracellular space"/>
    <property type="evidence" value="ECO:0007669"/>
    <property type="project" value="TreeGrafter"/>
</dbReference>
<dbReference type="InterPro" id="IPR003054">
    <property type="entry name" value="Keratin_II"/>
</dbReference>
<feature type="compositionally biased region" description="Basic and acidic residues" evidence="4">
    <location>
        <begin position="218"/>
        <end position="229"/>
    </location>
</feature>
<dbReference type="PRINTS" id="PR01276">
    <property type="entry name" value="TYPE2KERATIN"/>
</dbReference>
<sequence length="292" mass="32818">MACRSCIVGFGNLNSCEVTQASGPWPGTSGWSNYRAPEPGFSSSSLTGCLTASTIPKVTVNPSLLVPLDLKVDPAIQQQESQKMEEMKVLNDKFASLIGKVRALEHRNQLLETRWRFLQSRDLAAFDLGHLYEEYQGQLREKLREVNQEGGQLETKLRQELETVKAFQIRYEDEISKRTDMEFTFAQLKKVASPACPGGSFLMDTLPSFAQDPQAKPPEAESQDHRQRDMNLSPPCSFCQALSQDLDAECLRRTGLEDKLKGLKSFVVLMKSIYEQDGLALSHYDQIHAVRI</sequence>
<dbReference type="Pfam" id="PF00038">
    <property type="entry name" value="Filament"/>
    <property type="match status" value="1"/>
</dbReference>
<evidence type="ECO:0000313" key="6">
    <source>
        <dbReference type="EMBL" id="TKC52669.1"/>
    </source>
</evidence>